<dbReference type="SUPFAM" id="SSF53795">
    <property type="entry name" value="PEP carboxykinase-like"/>
    <property type="match status" value="1"/>
</dbReference>
<reference evidence="2 3" key="1">
    <citation type="submission" date="2016-11" db="EMBL/GenBank/DDBJ databases">
        <authorList>
            <person name="Varghese N."/>
            <person name="Submissions S."/>
        </authorList>
    </citation>
    <scope>NUCLEOTIDE SEQUENCE [LARGE SCALE GENOMIC DNA]</scope>
    <source>
        <strain evidence="2 3">DSM 28249</strain>
    </source>
</reference>
<dbReference type="Proteomes" id="UP000322545">
    <property type="component" value="Unassembled WGS sequence"/>
</dbReference>
<dbReference type="GO" id="GO:0005524">
    <property type="term" value="F:ATP binding"/>
    <property type="evidence" value="ECO:0007669"/>
    <property type="project" value="InterPro"/>
</dbReference>
<protein>
    <submittedName>
        <fullName evidence="2">Hpr(Ser) kinase/phosphatase</fullName>
    </submittedName>
</protein>
<evidence type="ECO:0000313" key="2">
    <source>
        <dbReference type="EMBL" id="SHM46883.1"/>
    </source>
</evidence>
<feature type="domain" description="HPr kinase/phosphorylase C-terminal" evidence="1">
    <location>
        <begin position="22"/>
        <end position="97"/>
    </location>
</feature>
<dbReference type="GO" id="GO:0000155">
    <property type="term" value="F:phosphorelay sensor kinase activity"/>
    <property type="evidence" value="ECO:0007669"/>
    <property type="project" value="InterPro"/>
</dbReference>
<dbReference type="GO" id="GO:0006109">
    <property type="term" value="P:regulation of carbohydrate metabolic process"/>
    <property type="evidence" value="ECO:0007669"/>
    <property type="project" value="InterPro"/>
</dbReference>
<dbReference type="EMBL" id="FRCB01000008">
    <property type="protein sequence ID" value="SHM46883.1"/>
    <property type="molecule type" value="Genomic_DNA"/>
</dbReference>
<proteinExistence type="predicted"/>
<gene>
    <name evidence="2" type="ORF">SAMN05443432_1088</name>
</gene>
<keyword evidence="2" id="KW-0808">Transferase</keyword>
<keyword evidence="2" id="KW-0418">Kinase</keyword>
<dbReference type="CDD" id="cd01918">
    <property type="entry name" value="HprK_C"/>
    <property type="match status" value="1"/>
</dbReference>
<dbReference type="Pfam" id="PF07475">
    <property type="entry name" value="Hpr_kinase_C"/>
    <property type="match status" value="1"/>
</dbReference>
<accession>A0A1M7J1T7</accession>
<dbReference type="AlphaFoldDB" id="A0A1M7J1T7"/>
<name>A0A1M7J1T7_9RHOB</name>
<sequence length="157" mass="16533">MTSGQGGDAHPSEPTAEEDDATCLHASTVAVNGRAVLIRGASGSGKSGLALQLIALGADLVADDRTLIRRDGAQVSADAPRAIRGRIEARGMGLLNCPAKGPAYVVLIVDMDREEEARLPPPRREDLLGVSLPVTRKNTCAHFPAAIMTYLRHGRSD</sequence>
<dbReference type="InterPro" id="IPR011104">
    <property type="entry name" value="Hpr_kin/Pase_C"/>
</dbReference>
<dbReference type="Gene3D" id="3.40.50.300">
    <property type="entry name" value="P-loop containing nucleotide triphosphate hydrolases"/>
    <property type="match status" value="1"/>
</dbReference>
<evidence type="ECO:0000259" key="1">
    <source>
        <dbReference type="Pfam" id="PF07475"/>
    </source>
</evidence>
<dbReference type="RefSeq" id="WP_149780251.1">
    <property type="nucleotide sequence ID" value="NZ_FRCB01000008.1"/>
</dbReference>
<organism evidence="2 3">
    <name type="scientific">Roseovarius litoreus</name>
    <dbReference type="NCBI Taxonomy" id="1155722"/>
    <lineage>
        <taxon>Bacteria</taxon>
        <taxon>Pseudomonadati</taxon>
        <taxon>Pseudomonadota</taxon>
        <taxon>Alphaproteobacteria</taxon>
        <taxon>Rhodobacterales</taxon>
        <taxon>Roseobacteraceae</taxon>
        <taxon>Roseovarius</taxon>
    </lineage>
</organism>
<dbReference type="InterPro" id="IPR027417">
    <property type="entry name" value="P-loop_NTPase"/>
</dbReference>
<keyword evidence="3" id="KW-1185">Reference proteome</keyword>
<evidence type="ECO:0000313" key="3">
    <source>
        <dbReference type="Proteomes" id="UP000322545"/>
    </source>
</evidence>